<dbReference type="KEGG" id="nhe:NECHADRAFT_9993"/>
<sequence length="63" mass="7345">LIWWKSNSNRFPILSILARRYLAIPATSASIERIFSISSNIITRNRNRISSSLTRQLILLKSW</sequence>
<dbReference type="PANTHER" id="PTHR47611:SF1">
    <property type="entry name" value="CCHC-TYPE DOMAIN-CONTAINING PROTEIN"/>
    <property type="match status" value="1"/>
</dbReference>
<dbReference type="SUPFAM" id="SSF53098">
    <property type="entry name" value="Ribonuclease H-like"/>
    <property type="match status" value="1"/>
</dbReference>
<dbReference type="HOGENOM" id="CLU_009123_17_3_1"/>
<dbReference type="InterPro" id="IPR008906">
    <property type="entry name" value="HATC_C_dom"/>
</dbReference>
<dbReference type="Pfam" id="PF05699">
    <property type="entry name" value="Dimer_Tnp_hAT"/>
    <property type="match status" value="1"/>
</dbReference>
<evidence type="ECO:0000259" key="1">
    <source>
        <dbReference type="Pfam" id="PF05699"/>
    </source>
</evidence>
<dbReference type="GeneID" id="9666876"/>
<feature type="domain" description="HAT C-terminal dimerisation" evidence="1">
    <location>
        <begin position="1"/>
        <end position="63"/>
    </location>
</feature>
<proteinExistence type="predicted"/>
<accession>C7ZQR5</accession>
<dbReference type="AlphaFoldDB" id="C7ZQR5"/>
<evidence type="ECO:0000313" key="2">
    <source>
        <dbReference type="EMBL" id="EEU33641.1"/>
    </source>
</evidence>
<dbReference type="RefSeq" id="XP_003039354.1">
    <property type="nucleotide sequence ID" value="XM_003039308.1"/>
</dbReference>
<evidence type="ECO:0000313" key="3">
    <source>
        <dbReference type="Proteomes" id="UP000005206"/>
    </source>
</evidence>
<reference evidence="2 3" key="1">
    <citation type="journal article" date="2009" name="PLoS Genet.">
        <title>The genome of Nectria haematococca: contribution of supernumerary chromosomes to gene expansion.</title>
        <authorList>
            <person name="Coleman J.J."/>
            <person name="Rounsley S.D."/>
            <person name="Rodriguez-Carres M."/>
            <person name="Kuo A."/>
            <person name="Wasmann C.C."/>
            <person name="Grimwood J."/>
            <person name="Schmutz J."/>
            <person name="Taga M."/>
            <person name="White G.J."/>
            <person name="Zhou S."/>
            <person name="Schwartz D.C."/>
            <person name="Freitag M."/>
            <person name="Ma L.J."/>
            <person name="Danchin E.G."/>
            <person name="Henrissat B."/>
            <person name="Coutinho P.M."/>
            <person name="Nelson D.R."/>
            <person name="Straney D."/>
            <person name="Napoli C.A."/>
            <person name="Barker B.M."/>
            <person name="Gribskov M."/>
            <person name="Rep M."/>
            <person name="Kroken S."/>
            <person name="Molnar I."/>
            <person name="Rensing C."/>
            <person name="Kennell J.C."/>
            <person name="Zamora J."/>
            <person name="Farman M.L."/>
            <person name="Selker E.U."/>
            <person name="Salamov A."/>
            <person name="Shapiro H."/>
            <person name="Pangilinan J."/>
            <person name="Lindquist E."/>
            <person name="Lamers C."/>
            <person name="Grigoriev I.V."/>
            <person name="Geiser D.M."/>
            <person name="Covert S.F."/>
            <person name="Temporini E."/>
            <person name="Vanetten H.D."/>
        </authorList>
    </citation>
    <scope>NUCLEOTIDE SEQUENCE [LARGE SCALE GENOMIC DNA]</scope>
    <source>
        <strain evidence="3">ATCC MYA-4622 / CBS 123669 / FGSC 9596 / NRRL 45880 / 77-13-4</strain>
    </source>
</reference>
<name>C7ZQR5_FUSV7</name>
<dbReference type="OrthoDB" id="3560146at2759"/>
<dbReference type="eggNOG" id="KOG1121">
    <property type="taxonomic scope" value="Eukaryota"/>
</dbReference>
<dbReference type="GO" id="GO:0046983">
    <property type="term" value="F:protein dimerization activity"/>
    <property type="evidence" value="ECO:0007669"/>
    <property type="project" value="InterPro"/>
</dbReference>
<gene>
    <name evidence="2" type="ORF">NECHADRAFT_9993</name>
</gene>
<feature type="non-terminal residue" evidence="2">
    <location>
        <position position="63"/>
    </location>
</feature>
<dbReference type="EMBL" id="GG699008">
    <property type="protein sequence ID" value="EEU33641.1"/>
    <property type="molecule type" value="Genomic_DNA"/>
</dbReference>
<dbReference type="InterPro" id="IPR012337">
    <property type="entry name" value="RNaseH-like_sf"/>
</dbReference>
<keyword evidence="3" id="KW-1185">Reference proteome</keyword>
<dbReference type="PANTHER" id="PTHR47611">
    <property type="entry name" value="HAT DIMERISATION DOMAIN, C-TERMINAL"/>
    <property type="match status" value="1"/>
</dbReference>
<dbReference type="OMA" id="ALMCINS"/>
<dbReference type="VEuPathDB" id="FungiDB:NECHADRAFT_9993"/>
<organism evidence="2 3">
    <name type="scientific">Fusarium vanettenii (strain ATCC MYA-4622 / CBS 123669 / FGSC 9596 / NRRL 45880 / 77-13-4)</name>
    <name type="common">Fusarium solani subsp. pisi</name>
    <dbReference type="NCBI Taxonomy" id="660122"/>
    <lineage>
        <taxon>Eukaryota</taxon>
        <taxon>Fungi</taxon>
        <taxon>Dikarya</taxon>
        <taxon>Ascomycota</taxon>
        <taxon>Pezizomycotina</taxon>
        <taxon>Sordariomycetes</taxon>
        <taxon>Hypocreomycetidae</taxon>
        <taxon>Hypocreales</taxon>
        <taxon>Nectriaceae</taxon>
        <taxon>Fusarium</taxon>
        <taxon>Fusarium solani species complex</taxon>
        <taxon>Fusarium vanettenii</taxon>
    </lineage>
</organism>
<feature type="non-terminal residue" evidence="2">
    <location>
        <position position="1"/>
    </location>
</feature>
<dbReference type="InParanoid" id="C7ZQR5"/>
<protein>
    <recommendedName>
        <fullName evidence="1">HAT C-terminal dimerisation domain-containing protein</fullName>
    </recommendedName>
</protein>
<dbReference type="Proteomes" id="UP000005206">
    <property type="component" value="Unassembled WGS sequence"/>
</dbReference>